<dbReference type="SUPFAM" id="SSF52540">
    <property type="entry name" value="P-loop containing nucleoside triphosphate hydrolases"/>
    <property type="match status" value="1"/>
</dbReference>
<dbReference type="InterPro" id="IPR027417">
    <property type="entry name" value="P-loop_NTPase"/>
</dbReference>
<keyword evidence="8" id="KW-1185">Reference proteome</keyword>
<proteinExistence type="predicted"/>
<dbReference type="Proteomes" id="UP001596528">
    <property type="component" value="Unassembled WGS sequence"/>
</dbReference>
<sequence length="758" mass="86243">MDERELQAERLRLKAVTAVIRKQLDEWEQTERKRKSDMNELAKHLWEEVTIDPQASAESAVSLSQQTQVWAELHRSYGHASAMRQALEAALPSPYFARIDFREEGQSAAEPVYIGKRSIVDEASGRYLTLDWRAPLAGVYYDYGLGEARYETPEGEVRGYVDLKRQYRIRNGELEFAIDTGLQIGDTILQEMLSRNAGERMRSIVTTIQREQNAVIRDDHSPVLIVQGAAGSGKTSIALQRVAYLLYKYRKRIQAEHIVLFSPNLLFADYVSGVLPELGESNMRQMTFHDYAAGRIGKQLHVEDRYALMEKLLAETDETERARREACIRFKTSADYMRIILRYIGHLEREGAIFRDVIYRTKPIVTAETLRDWFYGRYAAEPAHVRLDKMKEKIVDAVKVYAVRQTKRVFRQLQNDPRYLGTDKELMDWAKRRVGERIDEILEEVGAFGFVDIPAMYRQLLEDEALFRRMAEAAGAAVPPDWTSMKTYALEWLSRSTVPYEDATALLYMKESLEGLQTFNPVRHVLVDEVQDYDVFQLYVLRKLFPRARFTLLGDLNQSILAEAGLTGYGPVEDVFGREHCRTFRLTRSYRSTMEISAFTTSLLPEGEPVEPVTRSGRRPALVIASDAGRMTQLAARDAAALLADGLQSVAVICRTQADAYRAHAALRAEGAAARLLTRDDARLGSGLLVLPSYLAKGLEFDAVLVWDASAGTYVRESERRLFYTVCTRALHTLRLYAVGEPSRFVAEADPELYDVES</sequence>
<dbReference type="InterPro" id="IPR014016">
    <property type="entry name" value="UvrD-like_ATP-bd"/>
</dbReference>
<dbReference type="Gene3D" id="3.40.50.300">
    <property type="entry name" value="P-loop containing nucleotide triphosphate hydrolases"/>
    <property type="match status" value="3"/>
</dbReference>
<evidence type="ECO:0000256" key="3">
    <source>
        <dbReference type="ARBA" id="ARBA00022806"/>
    </source>
</evidence>
<protein>
    <submittedName>
        <fullName evidence="7">RNA polymerase recycling motor HelD</fullName>
    </submittedName>
</protein>
<dbReference type="PROSITE" id="PS51198">
    <property type="entry name" value="UVRD_HELICASE_ATP_BIND"/>
    <property type="match status" value="1"/>
</dbReference>
<evidence type="ECO:0000259" key="6">
    <source>
        <dbReference type="PROSITE" id="PS51198"/>
    </source>
</evidence>
<accession>A0ABW2UY95</accession>
<name>A0ABW2UY95_9BACL</name>
<keyword evidence="3 5" id="KW-0347">Helicase</keyword>
<evidence type="ECO:0000256" key="1">
    <source>
        <dbReference type="ARBA" id="ARBA00022741"/>
    </source>
</evidence>
<dbReference type="PANTHER" id="PTHR11070:SF17">
    <property type="entry name" value="DNA HELICASE IV"/>
    <property type="match status" value="1"/>
</dbReference>
<keyword evidence="1 5" id="KW-0547">Nucleotide-binding</keyword>
<feature type="binding site" evidence="5">
    <location>
        <begin position="228"/>
        <end position="235"/>
    </location>
    <ligand>
        <name>ATP</name>
        <dbReference type="ChEBI" id="CHEBI:30616"/>
    </ligand>
</feature>
<dbReference type="InterPro" id="IPR000212">
    <property type="entry name" value="DNA_helicase_UvrD/REP"/>
</dbReference>
<keyword evidence="2 5" id="KW-0378">Hydrolase</keyword>
<comment type="caution">
    <text evidence="7">The sequence shown here is derived from an EMBL/GenBank/DDBJ whole genome shotgun (WGS) entry which is preliminary data.</text>
</comment>
<dbReference type="PANTHER" id="PTHR11070">
    <property type="entry name" value="UVRD / RECB / PCRA DNA HELICASE FAMILY MEMBER"/>
    <property type="match status" value="1"/>
</dbReference>
<evidence type="ECO:0000256" key="4">
    <source>
        <dbReference type="ARBA" id="ARBA00022840"/>
    </source>
</evidence>
<gene>
    <name evidence="7" type="primary">helD</name>
    <name evidence="7" type="ORF">ACFQWB_02805</name>
</gene>
<feature type="domain" description="UvrD-like helicase ATP-binding" evidence="6">
    <location>
        <begin position="207"/>
        <end position="593"/>
    </location>
</feature>
<dbReference type="Pfam" id="PF00580">
    <property type="entry name" value="UvrD-helicase"/>
    <property type="match status" value="1"/>
</dbReference>
<evidence type="ECO:0000256" key="2">
    <source>
        <dbReference type="ARBA" id="ARBA00022801"/>
    </source>
</evidence>
<evidence type="ECO:0000313" key="7">
    <source>
        <dbReference type="EMBL" id="MFC7748876.1"/>
    </source>
</evidence>
<dbReference type="RefSeq" id="WP_170209434.1">
    <property type="nucleotide sequence ID" value="NZ_JBHTGQ010000004.1"/>
</dbReference>
<keyword evidence="4 5" id="KW-0067">ATP-binding</keyword>
<reference evidence="8" key="1">
    <citation type="journal article" date="2019" name="Int. J. Syst. Evol. Microbiol.">
        <title>The Global Catalogue of Microorganisms (GCM) 10K type strain sequencing project: providing services to taxonomists for standard genome sequencing and annotation.</title>
        <authorList>
            <consortium name="The Broad Institute Genomics Platform"/>
            <consortium name="The Broad Institute Genome Sequencing Center for Infectious Disease"/>
            <person name="Wu L."/>
            <person name="Ma J."/>
        </authorList>
    </citation>
    <scope>NUCLEOTIDE SEQUENCE [LARGE SCALE GENOMIC DNA]</scope>
    <source>
        <strain evidence="8">JCM 18657</strain>
    </source>
</reference>
<dbReference type="EMBL" id="JBHTGQ010000004">
    <property type="protein sequence ID" value="MFC7748876.1"/>
    <property type="molecule type" value="Genomic_DNA"/>
</dbReference>
<dbReference type="NCBIfam" id="NF041464">
    <property type="entry name" value="HelD_BACSU"/>
    <property type="match status" value="1"/>
</dbReference>
<evidence type="ECO:0000256" key="5">
    <source>
        <dbReference type="PROSITE-ProRule" id="PRU00560"/>
    </source>
</evidence>
<dbReference type="InterPro" id="IPR048228">
    <property type="entry name" value="HelD_bacillota"/>
</dbReference>
<dbReference type="InterPro" id="IPR027785">
    <property type="entry name" value="UvrD-like_helicase_C"/>
</dbReference>
<dbReference type="Pfam" id="PF13538">
    <property type="entry name" value="UvrD_C_2"/>
    <property type="match status" value="1"/>
</dbReference>
<evidence type="ECO:0000313" key="8">
    <source>
        <dbReference type="Proteomes" id="UP001596528"/>
    </source>
</evidence>
<organism evidence="7 8">
    <name type="scientific">Paenibacillus thermoaerophilus</name>
    <dbReference type="NCBI Taxonomy" id="1215385"/>
    <lineage>
        <taxon>Bacteria</taxon>
        <taxon>Bacillati</taxon>
        <taxon>Bacillota</taxon>
        <taxon>Bacilli</taxon>
        <taxon>Bacillales</taxon>
        <taxon>Paenibacillaceae</taxon>
        <taxon>Paenibacillus</taxon>
    </lineage>
</organism>